<dbReference type="STRING" id="1416778.SAMN05443633_103218"/>
<name>A0A1M4ZNM6_9FLAO</name>
<dbReference type="InterPro" id="IPR004104">
    <property type="entry name" value="Gfo/Idh/MocA-like_OxRdtase_C"/>
</dbReference>
<protein>
    <submittedName>
        <fullName evidence="3">Predicted dehydrogenase</fullName>
    </submittedName>
</protein>
<dbReference type="EMBL" id="FQUT01000003">
    <property type="protein sequence ID" value="SHF19591.1"/>
    <property type="molecule type" value="Genomic_DNA"/>
</dbReference>
<feature type="domain" description="Gfo/Idh/MocA-like oxidoreductase N-terminal" evidence="1">
    <location>
        <begin position="26"/>
        <end position="141"/>
    </location>
</feature>
<dbReference type="Gene3D" id="3.30.360.10">
    <property type="entry name" value="Dihydrodipicolinate Reductase, domain 2"/>
    <property type="match status" value="1"/>
</dbReference>
<dbReference type="Pfam" id="PF02894">
    <property type="entry name" value="GFO_IDH_MocA_C"/>
    <property type="match status" value="1"/>
</dbReference>
<evidence type="ECO:0000259" key="2">
    <source>
        <dbReference type="Pfam" id="PF02894"/>
    </source>
</evidence>
<gene>
    <name evidence="3" type="ORF">SAMN05443633_103218</name>
</gene>
<dbReference type="SUPFAM" id="SSF55347">
    <property type="entry name" value="Glyceraldehyde-3-phosphate dehydrogenase-like, C-terminal domain"/>
    <property type="match status" value="1"/>
</dbReference>
<dbReference type="InterPro" id="IPR000683">
    <property type="entry name" value="Gfo/Idh/MocA-like_OxRdtase_N"/>
</dbReference>
<dbReference type="Gene3D" id="3.40.50.720">
    <property type="entry name" value="NAD(P)-binding Rossmann-like Domain"/>
    <property type="match status" value="1"/>
</dbReference>
<proteinExistence type="predicted"/>
<dbReference type="InterPro" id="IPR036291">
    <property type="entry name" value="NAD(P)-bd_dom_sf"/>
</dbReference>
<sequence>MIKSLNGYFVIFINIFVQNKFMQLVKVGLCAFGMSGKVFHAPFLKEHPGFFISAIVERTKQESKEQYSDATIYRSVGEMLEQADIDLVVVNTPVQTHFEYTKMALEAGKNVVVEKPFTVNVTEAEELVRLAEEKGLFVSVYQNRRFDRDYLQVQKIISEGQLGNIKEAEIRFDRFRTTASGKAHKENPEAVGSGSLHDLGSHLVDQAVQYFGFPEKLFADVFSMKGNEFANDYFEIILFYQNDLRVRLKSSVFTKEAHYAYAVHGDKGSFLQERSDDQENELVAGAIPTYGEDWTQPLKEADGILNYINENSETKRMFTSSEPGNYMNYYQQIYEFIVFGYALPSPAEEVIKNMKIIDAAWESSQKGQIITL</sequence>
<dbReference type="GO" id="GO:0000166">
    <property type="term" value="F:nucleotide binding"/>
    <property type="evidence" value="ECO:0007669"/>
    <property type="project" value="InterPro"/>
</dbReference>
<evidence type="ECO:0000259" key="1">
    <source>
        <dbReference type="Pfam" id="PF01408"/>
    </source>
</evidence>
<feature type="domain" description="Gfo/Idh/MocA-like oxidoreductase C-terminal" evidence="2">
    <location>
        <begin position="155"/>
        <end position="371"/>
    </location>
</feature>
<keyword evidence="4" id="KW-1185">Reference proteome</keyword>
<dbReference type="InterPro" id="IPR051317">
    <property type="entry name" value="Gfo/Idh/MocA_oxidoreduct"/>
</dbReference>
<dbReference type="PANTHER" id="PTHR43708">
    <property type="entry name" value="CONSERVED EXPRESSED OXIDOREDUCTASE (EUROFUNG)"/>
    <property type="match status" value="1"/>
</dbReference>
<dbReference type="PANTHER" id="PTHR43708:SF7">
    <property type="entry name" value="OXIDOREDUCTASE"/>
    <property type="match status" value="1"/>
</dbReference>
<accession>A0A1M4ZNM6</accession>
<reference evidence="4" key="1">
    <citation type="submission" date="2016-11" db="EMBL/GenBank/DDBJ databases">
        <authorList>
            <person name="Varghese N."/>
            <person name="Submissions S."/>
        </authorList>
    </citation>
    <scope>NUCLEOTIDE SEQUENCE [LARGE SCALE GENOMIC DNA]</scope>
    <source>
        <strain evidence="4">DSM 27619</strain>
    </source>
</reference>
<dbReference type="Pfam" id="PF01408">
    <property type="entry name" value="GFO_IDH_MocA"/>
    <property type="match status" value="1"/>
</dbReference>
<dbReference type="Proteomes" id="UP000184518">
    <property type="component" value="Unassembled WGS sequence"/>
</dbReference>
<evidence type="ECO:0000313" key="3">
    <source>
        <dbReference type="EMBL" id="SHF19591.1"/>
    </source>
</evidence>
<dbReference type="SUPFAM" id="SSF51735">
    <property type="entry name" value="NAD(P)-binding Rossmann-fold domains"/>
    <property type="match status" value="1"/>
</dbReference>
<dbReference type="AlphaFoldDB" id="A0A1M4ZNM6"/>
<organism evidence="3 4">
    <name type="scientific">Chryseobacterium arachidis</name>
    <dbReference type="NCBI Taxonomy" id="1416778"/>
    <lineage>
        <taxon>Bacteria</taxon>
        <taxon>Pseudomonadati</taxon>
        <taxon>Bacteroidota</taxon>
        <taxon>Flavobacteriia</taxon>
        <taxon>Flavobacteriales</taxon>
        <taxon>Weeksellaceae</taxon>
        <taxon>Chryseobacterium group</taxon>
        <taxon>Chryseobacterium</taxon>
    </lineage>
</organism>
<evidence type="ECO:0000313" key="4">
    <source>
        <dbReference type="Proteomes" id="UP000184518"/>
    </source>
</evidence>